<dbReference type="SUPFAM" id="SSF54631">
    <property type="entry name" value="CBS-domain pair"/>
    <property type="match status" value="1"/>
</dbReference>
<dbReference type="PIRSF" id="PIRSF006404">
    <property type="entry name" value="UCP006404_Pept_M50_CBS"/>
    <property type="match status" value="1"/>
</dbReference>
<keyword evidence="10" id="KW-0862">Zinc</keyword>
<evidence type="ECO:0000256" key="14">
    <source>
        <dbReference type="ARBA" id="ARBA00023136"/>
    </source>
</evidence>
<keyword evidence="5" id="KW-0645">Protease</keyword>
<dbReference type="GO" id="GO:0006508">
    <property type="term" value="P:proteolysis"/>
    <property type="evidence" value="ECO:0007669"/>
    <property type="project" value="UniProtKB-KW"/>
</dbReference>
<name>A0A0F9I8B3_9ZZZZ</name>
<evidence type="ECO:0000256" key="2">
    <source>
        <dbReference type="ARBA" id="ARBA00004651"/>
    </source>
</evidence>
<dbReference type="Gene3D" id="3.10.580.10">
    <property type="entry name" value="CBS-domain"/>
    <property type="match status" value="1"/>
</dbReference>
<keyword evidence="13" id="KW-0129">CBS domain</keyword>
<keyword evidence="12" id="KW-0482">Metalloprotease</keyword>
<proteinExistence type="inferred from homology"/>
<evidence type="ECO:0000256" key="1">
    <source>
        <dbReference type="ARBA" id="ARBA00001947"/>
    </source>
</evidence>
<evidence type="ECO:0000256" key="6">
    <source>
        <dbReference type="ARBA" id="ARBA00022692"/>
    </source>
</evidence>
<keyword evidence="6 15" id="KW-0812">Transmembrane</keyword>
<evidence type="ECO:0000256" key="8">
    <source>
        <dbReference type="ARBA" id="ARBA00022737"/>
    </source>
</evidence>
<comment type="similarity">
    <text evidence="3">Belongs to the peptidase M50B family.</text>
</comment>
<dbReference type="PANTHER" id="PTHR39188">
    <property type="entry name" value="MEMBRANE-ASSOCIATED ZINC METALLOPROTEASE M50B"/>
    <property type="match status" value="1"/>
</dbReference>
<reference evidence="17" key="1">
    <citation type="journal article" date="2015" name="Nature">
        <title>Complex archaea that bridge the gap between prokaryotes and eukaryotes.</title>
        <authorList>
            <person name="Spang A."/>
            <person name="Saw J.H."/>
            <person name="Jorgensen S.L."/>
            <person name="Zaremba-Niedzwiedzka K."/>
            <person name="Martijn J."/>
            <person name="Lind A.E."/>
            <person name="van Eijk R."/>
            <person name="Schleper C."/>
            <person name="Guy L."/>
            <person name="Ettema T.J."/>
        </authorList>
    </citation>
    <scope>NUCLEOTIDE SEQUENCE</scope>
</reference>
<dbReference type="Pfam" id="PF00571">
    <property type="entry name" value="CBS"/>
    <property type="match status" value="2"/>
</dbReference>
<evidence type="ECO:0000256" key="4">
    <source>
        <dbReference type="ARBA" id="ARBA00022475"/>
    </source>
</evidence>
<evidence type="ECO:0000256" key="10">
    <source>
        <dbReference type="ARBA" id="ARBA00022833"/>
    </source>
</evidence>
<keyword evidence="4" id="KW-1003">Cell membrane</keyword>
<comment type="subcellular location">
    <subcellularLocation>
        <location evidence="2">Cell membrane</location>
        <topology evidence="2">Multi-pass membrane protein</topology>
    </subcellularLocation>
</comment>
<dbReference type="Pfam" id="PF02163">
    <property type="entry name" value="Peptidase_M50"/>
    <property type="match status" value="2"/>
</dbReference>
<dbReference type="InterPro" id="IPR008915">
    <property type="entry name" value="Peptidase_M50"/>
</dbReference>
<feature type="transmembrane region" description="Helical" evidence="15">
    <location>
        <begin position="80"/>
        <end position="97"/>
    </location>
</feature>
<evidence type="ECO:0000256" key="15">
    <source>
        <dbReference type="SAM" id="Phobius"/>
    </source>
</evidence>
<dbReference type="AlphaFoldDB" id="A0A0F9I8B3"/>
<dbReference type="PROSITE" id="PS51371">
    <property type="entry name" value="CBS"/>
    <property type="match status" value="1"/>
</dbReference>
<evidence type="ECO:0000259" key="16">
    <source>
        <dbReference type="PROSITE" id="PS51371"/>
    </source>
</evidence>
<keyword evidence="8" id="KW-0677">Repeat</keyword>
<comment type="cofactor">
    <cofactor evidence="1">
        <name>Zn(2+)</name>
        <dbReference type="ChEBI" id="CHEBI:29105"/>
    </cofactor>
</comment>
<evidence type="ECO:0000256" key="12">
    <source>
        <dbReference type="ARBA" id="ARBA00023049"/>
    </source>
</evidence>
<dbReference type="EMBL" id="LAZR01013056">
    <property type="protein sequence ID" value="KKM23772.1"/>
    <property type="molecule type" value="Genomic_DNA"/>
</dbReference>
<dbReference type="InterPro" id="IPR046342">
    <property type="entry name" value="CBS_dom_sf"/>
</dbReference>
<accession>A0A0F9I8B3</accession>
<keyword evidence="11 15" id="KW-1133">Transmembrane helix</keyword>
<evidence type="ECO:0000313" key="17">
    <source>
        <dbReference type="EMBL" id="KKM23772.1"/>
    </source>
</evidence>
<keyword evidence="7" id="KW-0479">Metal-binding</keyword>
<evidence type="ECO:0000256" key="5">
    <source>
        <dbReference type="ARBA" id="ARBA00022670"/>
    </source>
</evidence>
<dbReference type="PANTHER" id="PTHR39188:SF3">
    <property type="entry name" value="STAGE IV SPORULATION PROTEIN FB"/>
    <property type="match status" value="1"/>
</dbReference>
<dbReference type="InterPro" id="IPR016483">
    <property type="entry name" value="UCP006404_Pept_M50_CBS"/>
</dbReference>
<evidence type="ECO:0000256" key="3">
    <source>
        <dbReference type="ARBA" id="ARBA00007931"/>
    </source>
</evidence>
<feature type="transmembrane region" description="Helical" evidence="15">
    <location>
        <begin position="142"/>
        <end position="161"/>
    </location>
</feature>
<feature type="transmembrane region" description="Helical" evidence="15">
    <location>
        <begin position="7"/>
        <end position="30"/>
    </location>
</feature>
<comment type="caution">
    <text evidence="17">The sequence shown here is derived from an EMBL/GenBank/DDBJ whole genome shotgun (WGS) entry which is preliminary data.</text>
</comment>
<feature type="transmembrane region" description="Helical" evidence="15">
    <location>
        <begin position="50"/>
        <end position="68"/>
    </location>
</feature>
<keyword evidence="14 15" id="KW-0472">Membrane</keyword>
<dbReference type="GO" id="GO:0008237">
    <property type="term" value="F:metallopeptidase activity"/>
    <property type="evidence" value="ECO:0007669"/>
    <property type="project" value="UniProtKB-KW"/>
</dbReference>
<dbReference type="GO" id="GO:0046872">
    <property type="term" value="F:metal ion binding"/>
    <property type="evidence" value="ECO:0007669"/>
    <property type="project" value="UniProtKB-KW"/>
</dbReference>
<sequence length="382" mass="41823">MGGSYRLLRVFGIDILVHWSWLAIFVLLTWWLSQGFFKDEYGDWTSGQRWAAAVVSALTFFASILLHELAHSLVAKREGLPVKSITLFIFGGVSALGSEPETPGQEFRVAIVGPIVSFILAGAFGIAALVAHLSGVGGSPPAAVILYLAIVNGAVGVFNMLPGYPLDGGRVLRAVLWARGRNLLTATRRASLAGTFLAIGLIAFGVFSILTGNFIGGAWFIVIGWFLRNVSEASYQQQLFRNTLEGTKVGQLINRSFSEASPDMNLNTLVQEYMLARSQRSVPIVVGMELLGLVTMRDLKRVPRDEWETTSVFRAMTPREKLHHVDAQEEITLALEIMAKENVNQLPVLEFGRFVGFVTRADVMRLIQVRSELGGVGISGDR</sequence>
<dbReference type="SMART" id="SM00116">
    <property type="entry name" value="CBS"/>
    <property type="match status" value="2"/>
</dbReference>
<feature type="transmembrane region" description="Helical" evidence="15">
    <location>
        <begin position="196"/>
        <end position="227"/>
    </location>
</feature>
<evidence type="ECO:0000256" key="13">
    <source>
        <dbReference type="ARBA" id="ARBA00023122"/>
    </source>
</evidence>
<evidence type="ECO:0000256" key="11">
    <source>
        <dbReference type="ARBA" id="ARBA00022989"/>
    </source>
</evidence>
<feature type="transmembrane region" description="Helical" evidence="15">
    <location>
        <begin position="109"/>
        <end position="130"/>
    </location>
</feature>
<dbReference type="InterPro" id="IPR000644">
    <property type="entry name" value="CBS_dom"/>
</dbReference>
<evidence type="ECO:0000256" key="9">
    <source>
        <dbReference type="ARBA" id="ARBA00022801"/>
    </source>
</evidence>
<evidence type="ECO:0000256" key="7">
    <source>
        <dbReference type="ARBA" id="ARBA00022723"/>
    </source>
</evidence>
<protein>
    <recommendedName>
        <fullName evidence="16">CBS domain-containing protein</fullName>
    </recommendedName>
</protein>
<gene>
    <name evidence="17" type="ORF">LCGC14_1611810</name>
</gene>
<feature type="domain" description="CBS" evidence="16">
    <location>
        <begin position="316"/>
        <end position="373"/>
    </location>
</feature>
<organism evidence="17">
    <name type="scientific">marine sediment metagenome</name>
    <dbReference type="NCBI Taxonomy" id="412755"/>
    <lineage>
        <taxon>unclassified sequences</taxon>
        <taxon>metagenomes</taxon>
        <taxon>ecological metagenomes</taxon>
    </lineage>
</organism>
<dbReference type="GO" id="GO:0005886">
    <property type="term" value="C:plasma membrane"/>
    <property type="evidence" value="ECO:0007669"/>
    <property type="project" value="UniProtKB-SubCell"/>
</dbReference>
<dbReference type="CDD" id="cd06164">
    <property type="entry name" value="S2P-M50_SpoIVFB_CBS"/>
    <property type="match status" value="1"/>
</dbReference>
<keyword evidence="9" id="KW-0378">Hydrolase</keyword>